<comment type="similarity">
    <text evidence="3">Belongs to the CheB family.</text>
</comment>
<dbReference type="GO" id="GO:0008984">
    <property type="term" value="F:protein-glutamate methylesterase activity"/>
    <property type="evidence" value="ECO:0007669"/>
    <property type="project" value="UniProtKB-UniRule"/>
</dbReference>
<dbReference type="AlphaFoldDB" id="A0A9W6GC82"/>
<evidence type="ECO:0000259" key="6">
    <source>
        <dbReference type="PROSITE" id="PS50110"/>
    </source>
</evidence>
<proteinExistence type="inferred from homology"/>
<keyword evidence="3" id="KW-0963">Cytoplasm</keyword>
<dbReference type="SMART" id="SM00448">
    <property type="entry name" value="REC"/>
    <property type="match status" value="1"/>
</dbReference>
<dbReference type="SUPFAM" id="SSF52738">
    <property type="entry name" value="Methylesterase CheB, C-terminal domain"/>
    <property type="match status" value="1"/>
</dbReference>
<dbReference type="PROSITE" id="PS50122">
    <property type="entry name" value="CHEB"/>
    <property type="match status" value="1"/>
</dbReference>
<feature type="active site" evidence="3 4">
    <location>
        <position position="296"/>
    </location>
</feature>
<evidence type="ECO:0000256" key="5">
    <source>
        <dbReference type="PROSITE-ProRule" id="PRU00169"/>
    </source>
</evidence>
<comment type="function">
    <text evidence="3">Involved in chemotaxis. Part of a chemotaxis signal transduction system that modulates chemotaxis in response to various stimuli. Catalyzes the demethylation of specific methylglutamate residues introduced into the chemoreceptors (methyl-accepting chemotaxis proteins or MCP) by CheR. Also mediates the irreversible deamidation of specific glutamine residues to glutamic acid.</text>
</comment>
<keyword evidence="3 5" id="KW-0597">Phosphoprotein</keyword>
<dbReference type="InterPro" id="IPR001789">
    <property type="entry name" value="Sig_transdc_resp-reg_receiver"/>
</dbReference>
<dbReference type="GO" id="GO:0000156">
    <property type="term" value="F:phosphorelay response regulator activity"/>
    <property type="evidence" value="ECO:0007669"/>
    <property type="project" value="InterPro"/>
</dbReference>
<dbReference type="EC" id="3.1.1.61" evidence="3"/>
<dbReference type="GO" id="GO:0006935">
    <property type="term" value="P:chemotaxis"/>
    <property type="evidence" value="ECO:0007669"/>
    <property type="project" value="UniProtKB-UniRule"/>
</dbReference>
<evidence type="ECO:0000256" key="2">
    <source>
        <dbReference type="ARBA" id="ARBA00048267"/>
    </source>
</evidence>
<dbReference type="EMBL" id="BSDX01000001">
    <property type="protein sequence ID" value="GLI52494.1"/>
    <property type="molecule type" value="Genomic_DNA"/>
</dbReference>
<evidence type="ECO:0000256" key="4">
    <source>
        <dbReference type="PROSITE-ProRule" id="PRU00050"/>
    </source>
</evidence>
<dbReference type="HAMAP" id="MF_00099">
    <property type="entry name" value="CheB_chemtxs"/>
    <property type="match status" value="1"/>
</dbReference>
<dbReference type="CDD" id="cd16432">
    <property type="entry name" value="CheB_Rec"/>
    <property type="match status" value="1"/>
</dbReference>
<accession>A0A9W6GC82</accession>
<evidence type="ECO:0000313" key="8">
    <source>
        <dbReference type="EMBL" id="GLI52494.1"/>
    </source>
</evidence>
<dbReference type="GO" id="GO:0005737">
    <property type="term" value="C:cytoplasm"/>
    <property type="evidence" value="ECO:0007669"/>
    <property type="project" value="UniProtKB-SubCell"/>
</dbReference>
<dbReference type="InterPro" id="IPR000673">
    <property type="entry name" value="Sig_transdc_resp-reg_Me-estase"/>
</dbReference>
<dbReference type="PANTHER" id="PTHR42872">
    <property type="entry name" value="PROTEIN-GLUTAMATE METHYLESTERASE/PROTEIN-GLUTAMINE GLUTAMINASE"/>
    <property type="match status" value="1"/>
</dbReference>
<evidence type="ECO:0000256" key="1">
    <source>
        <dbReference type="ARBA" id="ARBA00022801"/>
    </source>
</evidence>
<reference evidence="8" key="1">
    <citation type="submission" date="2022-12" db="EMBL/GenBank/DDBJ databases">
        <title>Reference genome sequencing for broad-spectrum identification of bacterial and archaeal isolates by mass spectrometry.</title>
        <authorList>
            <person name="Sekiguchi Y."/>
            <person name="Tourlousse D.M."/>
        </authorList>
    </citation>
    <scope>NUCLEOTIDE SEQUENCE</scope>
    <source>
        <strain evidence="8">TSL-P1</strain>
    </source>
</reference>
<feature type="domain" description="CheB-type methylesterase" evidence="7">
    <location>
        <begin position="167"/>
        <end position="351"/>
    </location>
</feature>
<dbReference type="NCBIfam" id="NF001965">
    <property type="entry name" value="PRK00742.1"/>
    <property type="match status" value="1"/>
</dbReference>
<dbReference type="InterPro" id="IPR035909">
    <property type="entry name" value="CheB_C"/>
</dbReference>
<gene>
    <name evidence="3 8" type="primary">cheB</name>
    <name evidence="8" type="ORF">TISLANDTSLP1_01870</name>
</gene>
<dbReference type="PROSITE" id="PS50110">
    <property type="entry name" value="RESPONSE_REGULATORY"/>
    <property type="match status" value="1"/>
</dbReference>
<dbReference type="PIRSF" id="PIRSF000876">
    <property type="entry name" value="RR_chemtxs_CheB"/>
    <property type="match status" value="1"/>
</dbReference>
<comment type="catalytic activity">
    <reaction evidence="2 3">
        <text>[protein]-L-glutamate 5-O-methyl ester + H2O = L-glutamyl-[protein] + methanol + H(+)</text>
        <dbReference type="Rhea" id="RHEA:23236"/>
        <dbReference type="Rhea" id="RHEA-COMP:10208"/>
        <dbReference type="Rhea" id="RHEA-COMP:10311"/>
        <dbReference type="ChEBI" id="CHEBI:15377"/>
        <dbReference type="ChEBI" id="CHEBI:15378"/>
        <dbReference type="ChEBI" id="CHEBI:17790"/>
        <dbReference type="ChEBI" id="CHEBI:29973"/>
        <dbReference type="ChEBI" id="CHEBI:82795"/>
        <dbReference type="EC" id="3.1.1.61"/>
    </reaction>
</comment>
<evidence type="ECO:0000259" key="7">
    <source>
        <dbReference type="PROSITE" id="PS50122"/>
    </source>
</evidence>
<dbReference type="Pfam" id="PF01339">
    <property type="entry name" value="CheB_methylest"/>
    <property type="match status" value="1"/>
</dbReference>
<organism evidence="8 9">
    <name type="scientific">Thermodesulfovibrio yellowstonii</name>
    <dbReference type="NCBI Taxonomy" id="28262"/>
    <lineage>
        <taxon>Bacteria</taxon>
        <taxon>Pseudomonadati</taxon>
        <taxon>Nitrospirota</taxon>
        <taxon>Thermodesulfovibrionia</taxon>
        <taxon>Thermodesulfovibrionales</taxon>
        <taxon>Thermodesulfovibrionaceae</taxon>
        <taxon>Thermodesulfovibrio</taxon>
    </lineage>
</organism>
<dbReference type="GO" id="GO:0050568">
    <property type="term" value="F:protein-glutamine glutaminase activity"/>
    <property type="evidence" value="ECO:0007669"/>
    <property type="project" value="UniProtKB-UniRule"/>
</dbReference>
<evidence type="ECO:0000313" key="9">
    <source>
        <dbReference type="Proteomes" id="UP001144297"/>
    </source>
</evidence>
<dbReference type="InterPro" id="IPR008248">
    <property type="entry name" value="CheB-like"/>
</dbReference>
<dbReference type="Proteomes" id="UP001144297">
    <property type="component" value="Unassembled WGS sequence"/>
</dbReference>
<dbReference type="InterPro" id="IPR011006">
    <property type="entry name" value="CheY-like_superfamily"/>
</dbReference>
<dbReference type="SUPFAM" id="SSF52172">
    <property type="entry name" value="CheY-like"/>
    <property type="match status" value="1"/>
</dbReference>
<comment type="domain">
    <text evidence="3">Contains a C-terminal catalytic domain, and an N-terminal region which modulates catalytic activity.</text>
</comment>
<comment type="caution">
    <text evidence="8">The sequence shown here is derived from an EMBL/GenBank/DDBJ whole genome shotgun (WGS) entry which is preliminary data.</text>
</comment>
<dbReference type="NCBIfam" id="NF009206">
    <property type="entry name" value="PRK12555.1"/>
    <property type="match status" value="1"/>
</dbReference>
<comment type="subcellular location">
    <subcellularLocation>
        <location evidence="3">Cytoplasm</location>
    </subcellularLocation>
</comment>
<dbReference type="EC" id="3.5.1.44" evidence="3"/>
<dbReference type="CDD" id="cd17541">
    <property type="entry name" value="REC_CheB-like"/>
    <property type="match status" value="1"/>
</dbReference>
<name>A0A9W6GC82_9BACT</name>
<feature type="active site" evidence="3 4">
    <location>
        <position position="173"/>
    </location>
</feature>
<sequence>MIKVLVVDDSAFMRKAITSMLQEDPEIKVIGTARDGVEAVQMVQEFRPDIVTMDVEMPRMDGITALKEIMNKCPVPVIMVSSLTTEGAKVTLEALELGAVDFIPKNLAELSVNIIKIKGMLIDKIKTIGRRGIVKRKPPVKTAETKIEVPKVEIPKTRVTTERKVGIISIGTSTGGPKALQEIIPKLPKDFPVPIVIAQHMPPNFTKPFAERLDQLSQLSVKEAEEGETVKPGIVYVAPGRGHMRLKRRGIETFISVSEDKEEFIYRPSVDVLMASVAECYPGRSLGVILTGMGNDGAKGCKKIKETGGRIFAQNEETCVVYGMPRAVVEAGIADKVIPLEEMAGEIINAV</sequence>
<keyword evidence="9" id="KW-1185">Reference proteome</keyword>
<dbReference type="Gene3D" id="3.40.50.180">
    <property type="entry name" value="Methylesterase CheB, C-terminal domain"/>
    <property type="match status" value="1"/>
</dbReference>
<feature type="active site" evidence="3 4">
    <location>
        <position position="200"/>
    </location>
</feature>
<evidence type="ECO:0000256" key="3">
    <source>
        <dbReference type="HAMAP-Rule" id="MF_00099"/>
    </source>
</evidence>
<comment type="catalytic activity">
    <reaction evidence="3">
        <text>L-glutaminyl-[protein] + H2O = L-glutamyl-[protein] + NH4(+)</text>
        <dbReference type="Rhea" id="RHEA:16441"/>
        <dbReference type="Rhea" id="RHEA-COMP:10207"/>
        <dbReference type="Rhea" id="RHEA-COMP:10208"/>
        <dbReference type="ChEBI" id="CHEBI:15377"/>
        <dbReference type="ChEBI" id="CHEBI:28938"/>
        <dbReference type="ChEBI" id="CHEBI:29973"/>
        <dbReference type="ChEBI" id="CHEBI:30011"/>
        <dbReference type="EC" id="3.5.1.44"/>
    </reaction>
</comment>
<feature type="domain" description="Response regulatory" evidence="6">
    <location>
        <begin position="3"/>
        <end position="120"/>
    </location>
</feature>
<keyword evidence="3 4" id="KW-0145">Chemotaxis</keyword>
<feature type="modified residue" description="4-aspartylphosphate" evidence="3 5">
    <location>
        <position position="54"/>
    </location>
</feature>
<dbReference type="PANTHER" id="PTHR42872:SF3">
    <property type="entry name" value="PROTEIN-GLUTAMATE METHYLESTERASE_PROTEIN-GLUTAMINE GLUTAMINASE 1"/>
    <property type="match status" value="1"/>
</dbReference>
<comment type="PTM">
    <text evidence="3">Phosphorylated by CheA. Phosphorylation of the N-terminal regulatory domain activates the methylesterase activity.</text>
</comment>
<dbReference type="Pfam" id="PF00072">
    <property type="entry name" value="Response_reg"/>
    <property type="match status" value="1"/>
</dbReference>
<protein>
    <recommendedName>
        <fullName evidence="3">Protein-glutamate methylesterase/protein-glutamine glutaminase</fullName>
        <ecNumber evidence="3">3.1.1.61</ecNumber>
        <ecNumber evidence="3">3.5.1.44</ecNumber>
    </recommendedName>
</protein>
<keyword evidence="1 3" id="KW-0378">Hydrolase</keyword>
<dbReference type="Gene3D" id="3.40.50.2300">
    <property type="match status" value="1"/>
</dbReference>